<dbReference type="PANTHER" id="PTHR25462:SF296">
    <property type="entry name" value="MEIOTIC P26, ISOFORM F"/>
    <property type="match status" value="1"/>
</dbReference>
<dbReference type="OrthoDB" id="342730at2759"/>
<reference evidence="2" key="1">
    <citation type="submission" date="2016-11" db="UniProtKB">
        <authorList>
            <consortium name="WormBaseParasite"/>
        </authorList>
    </citation>
    <scope>IDENTIFICATION</scope>
</reference>
<dbReference type="WBParaSite" id="maker-uti_cns_0010435-snap-gene-0.3-mRNA-1">
    <property type="protein sequence ID" value="maker-uti_cns_0010435-snap-gene-0.3-mRNA-1"/>
    <property type="gene ID" value="maker-uti_cns_0010435-snap-gene-0.3"/>
</dbReference>
<dbReference type="Gene3D" id="3.30.40.10">
    <property type="entry name" value="Zinc/RING finger domain, C3HC4 (zinc finger)"/>
    <property type="match status" value="1"/>
</dbReference>
<protein>
    <submittedName>
        <fullName evidence="2">B box-type domain-containing protein</fullName>
    </submittedName>
</protein>
<dbReference type="InterPro" id="IPR013083">
    <property type="entry name" value="Znf_RING/FYVE/PHD"/>
</dbReference>
<dbReference type="InterPro" id="IPR047153">
    <property type="entry name" value="TRIM45/56/19-like"/>
</dbReference>
<dbReference type="SUPFAM" id="SSF101898">
    <property type="entry name" value="NHL repeat"/>
    <property type="match status" value="1"/>
</dbReference>
<dbReference type="SUPFAM" id="SSF57845">
    <property type="entry name" value="B-box zinc-binding domain"/>
    <property type="match status" value="1"/>
</dbReference>
<dbReference type="SMART" id="SM00336">
    <property type="entry name" value="BBOX"/>
    <property type="match status" value="2"/>
</dbReference>
<dbReference type="InterPro" id="IPR011042">
    <property type="entry name" value="6-blade_b-propeller_TolB-like"/>
</dbReference>
<accession>A0A1I8I7R6</accession>
<dbReference type="InterPro" id="IPR000315">
    <property type="entry name" value="Znf_B-box"/>
</dbReference>
<dbReference type="STRING" id="282301.A0A1I8I7R6"/>
<dbReference type="Gene3D" id="3.30.160.60">
    <property type="entry name" value="Classic Zinc Finger"/>
    <property type="match status" value="1"/>
</dbReference>
<name>A0A1I8I7R6_9PLAT</name>
<dbReference type="GO" id="GO:0008270">
    <property type="term" value="F:zinc ion binding"/>
    <property type="evidence" value="ECO:0007669"/>
    <property type="project" value="UniProtKB-KW"/>
</dbReference>
<dbReference type="InterPro" id="IPR001258">
    <property type="entry name" value="NHL_repeat"/>
</dbReference>
<dbReference type="PROSITE" id="PS50119">
    <property type="entry name" value="ZF_BBOX"/>
    <property type="match status" value="2"/>
</dbReference>
<dbReference type="PANTHER" id="PTHR25462">
    <property type="entry name" value="BONUS, ISOFORM C-RELATED"/>
    <property type="match status" value="1"/>
</dbReference>
<keyword evidence="1" id="KW-1185">Reference proteome</keyword>
<dbReference type="Pfam" id="PF01436">
    <property type="entry name" value="NHL"/>
    <property type="match status" value="1"/>
</dbReference>
<dbReference type="PROSITE" id="PS51125">
    <property type="entry name" value="NHL"/>
    <property type="match status" value="1"/>
</dbReference>
<dbReference type="PROSITE" id="PS50089">
    <property type="entry name" value="ZF_RING_2"/>
    <property type="match status" value="1"/>
</dbReference>
<proteinExistence type="predicted"/>
<dbReference type="GO" id="GO:0005654">
    <property type="term" value="C:nucleoplasm"/>
    <property type="evidence" value="ECO:0007669"/>
    <property type="project" value="TreeGrafter"/>
</dbReference>
<organism evidence="1 2">
    <name type="scientific">Macrostomum lignano</name>
    <dbReference type="NCBI Taxonomy" id="282301"/>
    <lineage>
        <taxon>Eukaryota</taxon>
        <taxon>Metazoa</taxon>
        <taxon>Spiralia</taxon>
        <taxon>Lophotrochozoa</taxon>
        <taxon>Platyhelminthes</taxon>
        <taxon>Rhabditophora</taxon>
        <taxon>Macrostomorpha</taxon>
        <taxon>Macrostomida</taxon>
        <taxon>Macrostomidae</taxon>
        <taxon>Macrostomum</taxon>
    </lineage>
</organism>
<evidence type="ECO:0000313" key="1">
    <source>
        <dbReference type="Proteomes" id="UP000095280"/>
    </source>
</evidence>
<dbReference type="CDD" id="cd14959">
    <property type="entry name" value="NHL_brat_like"/>
    <property type="match status" value="1"/>
</dbReference>
<evidence type="ECO:0000313" key="2">
    <source>
        <dbReference type="WBParaSite" id="maker-uti_cns_0010435-snap-gene-0.3-mRNA-1"/>
    </source>
</evidence>
<dbReference type="InterPro" id="IPR001841">
    <property type="entry name" value="Znf_RING"/>
</dbReference>
<dbReference type="Gene3D" id="4.10.830.40">
    <property type="match status" value="1"/>
</dbReference>
<dbReference type="SUPFAM" id="SSF57850">
    <property type="entry name" value="RING/U-box"/>
    <property type="match status" value="1"/>
</dbReference>
<dbReference type="GO" id="GO:0061630">
    <property type="term" value="F:ubiquitin protein ligase activity"/>
    <property type="evidence" value="ECO:0007669"/>
    <property type="project" value="TreeGrafter"/>
</dbReference>
<dbReference type="Proteomes" id="UP000095280">
    <property type="component" value="Unplaced"/>
</dbReference>
<dbReference type="Gene3D" id="2.120.10.30">
    <property type="entry name" value="TolB, C-terminal domain"/>
    <property type="match status" value="1"/>
</dbReference>
<dbReference type="Pfam" id="PF00643">
    <property type="entry name" value="zf-B_box"/>
    <property type="match status" value="1"/>
</dbReference>
<dbReference type="SMART" id="SM00184">
    <property type="entry name" value="RING"/>
    <property type="match status" value="1"/>
</dbReference>
<sequence>PKILLHMDSNDNSTELVANNNSESMKKCDATDIDTTISAIIDDDDNSIGNKDNRSELVSEKGGSQGGCNSYKANNDRHTAAPNDEGGDEDYDSDVARDLLETFGGPDGDENDMMAADSGAASSSNRSAGRRPLSADQCSICRQQLTEPVLLACLHRFDLACLRSSSAGSGGDDFLLICPTCSTPTVLNPRSGLAGLTKDYLYLHELEAARSVESADPSTAAAAAAAASSSQKRVKCGGCTTGAEAVAKCTECADFLCGSCRAAHSVMKMFSKHHVEEITPEDLETDTPLQLQKPIFCFDHPQEQLKYYCQDCGTLHCPECVAMDHKQHVVDKVADAFPQVDADLSVGLTQLSNSRDRWETELASLQEKLEEIRDSREQNAGAIAEAVASYRAFVEEIGETAAKENRRLHDDLEMKVMELLEATSRGVDQMSEAEQFVRQYRERAGAGTLAYARKLLVDWMATLTRNHWDTGLITSIPFQANHPRVRALLEANFGTFGNSSESASLGSAAAAGSVDQFDPQLMLQHHAQHQNAELMKPHMLASNAPATVVPPQVLYGLPQSAAAAVAAADTTAAVVSSASVASSIAGVVDGVGGANSLISSMLAAKLSLDVGGVGVGSGVGGGGGGAVGPVSPIIGTTPRAMTPNSMDFMGGGGGGGRSIGSGGSGGGGGGGGGGMPFPNRNGRCGNMTVRFRWGSLGSSRGQFNSPHGFCLGSDEDIVVADTQNHRIQVFDKTGEHKFQFGVAGRDEGQLWYPRKVVVMRQTGKYIICDRGSERSRMQIFTKSGHFLRKITVRYIDIVAGLAINSQNHIVAVDSVSPTVFAIAENGDLVKWFDCSSYMREPSDIAIQGREYFICDFKGHCVSVFQEDGVFLRRIGSESVTNFPNGIDISDHGDVLVGDSHGNKFHVAVFNRLGQLTSEFECPAVKVSRCCGLKITSEGYVVTLAKNNHHVLVLDTLYIN</sequence>
<dbReference type="AlphaFoldDB" id="A0A1I8I7R6"/>